<name>W1Q5A7_ABIDE</name>
<keyword evidence="1" id="KW-1133">Transmembrane helix</keyword>
<reference evidence="2" key="1">
    <citation type="submission" date="2013-06" db="EMBL/GenBank/DDBJ databases">
        <authorList>
            <person name="Weinstock G."/>
            <person name="Sodergren E."/>
            <person name="Clifton S."/>
            <person name="Fulton L."/>
            <person name="Fulton B."/>
            <person name="Courtney L."/>
            <person name="Fronick C."/>
            <person name="Harrison M."/>
            <person name="Strong C."/>
            <person name="Farmer C."/>
            <person name="Delahaunty K."/>
            <person name="Markovic C."/>
            <person name="Hall O."/>
            <person name="Minx P."/>
            <person name="Tomlinson C."/>
            <person name="Mitreva M."/>
            <person name="Nelson J."/>
            <person name="Hou S."/>
            <person name="Wollam A."/>
            <person name="Pepin K.H."/>
            <person name="Johnson M."/>
            <person name="Bhonagiri V."/>
            <person name="Nash W.E."/>
            <person name="Warren W."/>
            <person name="Chinwalla A."/>
            <person name="Mardis E.R."/>
            <person name="Wilson R.K."/>
        </authorList>
    </citation>
    <scope>NUCLEOTIDE SEQUENCE [LARGE SCALE GENOMIC DNA]</scope>
    <source>
        <strain evidence="2">ATCC 49176</strain>
    </source>
</reference>
<keyword evidence="1" id="KW-0472">Membrane</keyword>
<dbReference type="STRING" id="592010.GCWU000182_000084"/>
<organism evidence="2 3">
    <name type="scientific">Abiotrophia defectiva ATCC 49176</name>
    <dbReference type="NCBI Taxonomy" id="592010"/>
    <lineage>
        <taxon>Bacteria</taxon>
        <taxon>Bacillati</taxon>
        <taxon>Bacillota</taxon>
        <taxon>Bacilli</taxon>
        <taxon>Lactobacillales</taxon>
        <taxon>Aerococcaceae</taxon>
        <taxon>Abiotrophia</taxon>
    </lineage>
</organism>
<evidence type="ECO:0000313" key="2">
    <source>
        <dbReference type="EMBL" id="ESK66397.1"/>
    </source>
</evidence>
<dbReference type="HOGENOM" id="CLU_2930419_0_0_9"/>
<sequence length="60" mass="6766">MFIYGHRRFSWLTNYIGFLLAVILVLATAFETPTKKINGENFSSGIIKSPALFKGQEPKC</sequence>
<dbReference type="Proteomes" id="UP000019050">
    <property type="component" value="Unassembled WGS sequence"/>
</dbReference>
<dbReference type="AlphaFoldDB" id="W1Q5A7"/>
<keyword evidence="3" id="KW-1185">Reference proteome</keyword>
<proteinExistence type="predicted"/>
<feature type="transmembrane region" description="Helical" evidence="1">
    <location>
        <begin position="12"/>
        <end position="30"/>
    </location>
</feature>
<gene>
    <name evidence="2" type="ORF">GCWU000182_000084</name>
</gene>
<keyword evidence="1" id="KW-0812">Transmembrane</keyword>
<accession>W1Q5A7</accession>
<evidence type="ECO:0000256" key="1">
    <source>
        <dbReference type="SAM" id="Phobius"/>
    </source>
</evidence>
<dbReference type="EMBL" id="ACIN03000001">
    <property type="protein sequence ID" value="ESK66397.1"/>
    <property type="molecule type" value="Genomic_DNA"/>
</dbReference>
<evidence type="ECO:0000313" key="3">
    <source>
        <dbReference type="Proteomes" id="UP000019050"/>
    </source>
</evidence>
<protein>
    <submittedName>
        <fullName evidence="2">Uncharacterized protein</fullName>
    </submittedName>
</protein>
<comment type="caution">
    <text evidence="2">The sequence shown here is derived from an EMBL/GenBank/DDBJ whole genome shotgun (WGS) entry which is preliminary data.</text>
</comment>